<protein>
    <submittedName>
        <fullName evidence="4">Tripartite tricarboxylate transporter permease</fullName>
    </submittedName>
</protein>
<feature type="region of interest" description="Disordered" evidence="1">
    <location>
        <begin position="507"/>
        <end position="557"/>
    </location>
</feature>
<dbReference type="Proteomes" id="UP000824151">
    <property type="component" value="Unassembled WGS sequence"/>
</dbReference>
<feature type="transmembrane region" description="Helical" evidence="2">
    <location>
        <begin position="136"/>
        <end position="159"/>
    </location>
</feature>
<feature type="transmembrane region" description="Helical" evidence="2">
    <location>
        <begin position="467"/>
        <end position="485"/>
    </location>
</feature>
<dbReference type="InterPro" id="IPR002823">
    <property type="entry name" value="DUF112_TM"/>
</dbReference>
<keyword evidence="2" id="KW-1133">Transmembrane helix</keyword>
<feature type="transmembrane region" description="Helical" evidence="2">
    <location>
        <begin position="316"/>
        <end position="338"/>
    </location>
</feature>
<feature type="transmembrane region" description="Helical" evidence="2">
    <location>
        <begin position="107"/>
        <end position="129"/>
    </location>
</feature>
<organism evidence="4 5">
    <name type="scientific">Candidatus Nesterenkonia stercoripullorum</name>
    <dbReference type="NCBI Taxonomy" id="2838701"/>
    <lineage>
        <taxon>Bacteria</taxon>
        <taxon>Bacillati</taxon>
        <taxon>Actinomycetota</taxon>
        <taxon>Actinomycetes</taxon>
        <taxon>Micrococcales</taxon>
        <taxon>Micrococcaceae</taxon>
        <taxon>Nesterenkonia</taxon>
    </lineage>
</organism>
<dbReference type="Pfam" id="PF01970">
    <property type="entry name" value="TctA"/>
    <property type="match status" value="1"/>
</dbReference>
<feature type="transmembrane region" description="Helical" evidence="2">
    <location>
        <begin position="17"/>
        <end position="37"/>
    </location>
</feature>
<dbReference type="PANTHER" id="PTHR35342:SF5">
    <property type="entry name" value="TRICARBOXYLIC TRANSPORT PROTEIN"/>
    <property type="match status" value="1"/>
</dbReference>
<reference evidence="4" key="2">
    <citation type="submission" date="2021-04" db="EMBL/GenBank/DDBJ databases">
        <authorList>
            <person name="Gilroy R."/>
        </authorList>
    </citation>
    <scope>NUCLEOTIDE SEQUENCE</scope>
    <source>
        <strain evidence="4">ChiHejej3B27-3195</strain>
    </source>
</reference>
<dbReference type="AlphaFoldDB" id="A0A9D1UU32"/>
<evidence type="ECO:0000256" key="2">
    <source>
        <dbReference type="SAM" id="Phobius"/>
    </source>
</evidence>
<feature type="domain" description="DUF112" evidence="3">
    <location>
        <begin position="18"/>
        <end position="435"/>
    </location>
</feature>
<feature type="transmembrane region" description="Helical" evidence="2">
    <location>
        <begin position="254"/>
        <end position="277"/>
    </location>
</feature>
<keyword evidence="2" id="KW-0472">Membrane</keyword>
<reference evidence="4" key="1">
    <citation type="journal article" date="2021" name="PeerJ">
        <title>Extensive microbial diversity within the chicken gut microbiome revealed by metagenomics and culture.</title>
        <authorList>
            <person name="Gilroy R."/>
            <person name="Ravi A."/>
            <person name="Getino M."/>
            <person name="Pursley I."/>
            <person name="Horton D.L."/>
            <person name="Alikhan N.F."/>
            <person name="Baker D."/>
            <person name="Gharbi K."/>
            <person name="Hall N."/>
            <person name="Watson M."/>
            <person name="Adriaenssens E.M."/>
            <person name="Foster-Nyarko E."/>
            <person name="Jarju S."/>
            <person name="Secka A."/>
            <person name="Antonio M."/>
            <person name="Oren A."/>
            <person name="Chaudhuri R.R."/>
            <person name="La Ragione R."/>
            <person name="Hildebrand F."/>
            <person name="Pallen M.J."/>
        </authorList>
    </citation>
    <scope>NUCLEOTIDE SEQUENCE</scope>
    <source>
        <strain evidence="4">ChiHejej3B27-3195</strain>
    </source>
</reference>
<proteinExistence type="predicted"/>
<dbReference type="PANTHER" id="PTHR35342">
    <property type="entry name" value="TRICARBOXYLIC TRANSPORT PROTEIN"/>
    <property type="match status" value="1"/>
</dbReference>
<evidence type="ECO:0000256" key="1">
    <source>
        <dbReference type="SAM" id="MobiDB-lite"/>
    </source>
</evidence>
<accession>A0A9D1UU32</accession>
<feature type="transmembrane region" description="Helical" evidence="2">
    <location>
        <begin position="350"/>
        <end position="371"/>
    </location>
</feature>
<name>A0A9D1UU32_9MICC</name>
<comment type="caution">
    <text evidence="4">The sequence shown here is derived from an EMBL/GenBank/DDBJ whole genome shotgun (WGS) entry which is preliminary data.</text>
</comment>
<dbReference type="EMBL" id="DXGD01000366">
    <property type="protein sequence ID" value="HIX00455.1"/>
    <property type="molecule type" value="Genomic_DNA"/>
</dbReference>
<gene>
    <name evidence="4" type="ORF">H9871_09970</name>
</gene>
<feature type="transmembrane region" description="Helical" evidence="2">
    <location>
        <begin position="408"/>
        <end position="423"/>
    </location>
</feature>
<feature type="compositionally biased region" description="Acidic residues" evidence="1">
    <location>
        <begin position="521"/>
        <end position="533"/>
    </location>
</feature>
<evidence type="ECO:0000313" key="5">
    <source>
        <dbReference type="Proteomes" id="UP000824151"/>
    </source>
</evidence>
<feature type="transmembrane region" description="Helical" evidence="2">
    <location>
        <begin position="44"/>
        <end position="66"/>
    </location>
</feature>
<sequence>MIDNILIGLEAALSVENLIWCFIGALLGTIIGLLPGLGSATGVAILLPLTLTLDPLTALIMLAGIYHGSQYGATITAILIATPGEASSVVSTLDGYQMARNGKAGQALAISAISAFAASVVTVFLLFTLAQFFAGLALGFGPVELMAIMILGLATISMFSAGNLLLGMAVCTAGVLVGTVGIDIGTGVARYTFGSVDLMSGVPFVEVMIGLFALGELLNQLDKGQPKPIRSRFRDLMLSKEEIKRSGFPTLRGMVIGFLVGILPGAGSTLASFMAYGTEKKFSKHRREMGKGAIEGVASPDAATSAAANGAFIPTLALGVPGGATTAVLLGAFLLYGITPGPLLFEEEPVLVWGLLVSFLIGHFMLLVLNLPMAPVFAQLLRLRYGYLYPLIIFTAFIGAFAVSNNSFSLWVVLFFGVVGYFMKRLNIPIAPFVLGLVIGPLLEKALVQTSALGQGDVLGAVLDSPVATTLIVAAILLIVVPPVVSKLRGRSASTGLGVSAAAESMLQRSETDAPAQAEGGEADGQEAGDEATGESLHSGARQEDPTDAPGNRTPEN</sequence>
<keyword evidence="2" id="KW-0812">Transmembrane</keyword>
<evidence type="ECO:0000313" key="4">
    <source>
        <dbReference type="EMBL" id="HIX00455.1"/>
    </source>
</evidence>
<evidence type="ECO:0000259" key="3">
    <source>
        <dbReference type="Pfam" id="PF01970"/>
    </source>
</evidence>
<feature type="transmembrane region" description="Helical" evidence="2">
    <location>
        <begin position="430"/>
        <end position="447"/>
    </location>
</feature>
<feature type="transmembrane region" description="Helical" evidence="2">
    <location>
        <begin position="383"/>
        <end position="402"/>
    </location>
</feature>
<feature type="transmembrane region" description="Helical" evidence="2">
    <location>
        <begin position="165"/>
        <end position="186"/>
    </location>
</feature>